<dbReference type="EMBL" id="JNVU01000031">
    <property type="protein sequence ID" value="KEI43921.1"/>
    <property type="molecule type" value="Genomic_DNA"/>
</dbReference>
<dbReference type="InterPro" id="IPR051269">
    <property type="entry name" value="Fe-S_cluster_ET"/>
</dbReference>
<dbReference type="eggNOG" id="COG1141">
    <property type="taxonomic scope" value="Bacteria"/>
</dbReference>
<keyword evidence="10" id="KW-1185">Reference proteome</keyword>
<evidence type="ECO:0000313" key="10">
    <source>
        <dbReference type="Proteomes" id="UP000031419"/>
    </source>
</evidence>
<dbReference type="AlphaFoldDB" id="A0A073AX53"/>
<comment type="cofactor">
    <cofactor evidence="1">
        <name>[3Fe-4S] cluster</name>
        <dbReference type="ChEBI" id="CHEBI:21137"/>
    </cofactor>
</comment>
<proteinExistence type="predicted"/>
<evidence type="ECO:0000256" key="5">
    <source>
        <dbReference type="ARBA" id="ARBA00023004"/>
    </source>
</evidence>
<evidence type="ECO:0000256" key="3">
    <source>
        <dbReference type="ARBA" id="ARBA00022723"/>
    </source>
</evidence>
<comment type="caution">
    <text evidence="9">The sequence shown here is derived from an EMBL/GenBank/DDBJ whole genome shotgun (WGS) entry which is preliminary data.</text>
</comment>
<dbReference type="GO" id="GO:0009055">
    <property type="term" value="F:electron transfer activity"/>
    <property type="evidence" value="ECO:0007669"/>
    <property type="project" value="UniProtKB-UniRule"/>
</dbReference>
<dbReference type="Proteomes" id="UP000031419">
    <property type="component" value="Unassembled WGS sequence"/>
</dbReference>
<evidence type="ECO:0000256" key="8">
    <source>
        <dbReference type="RuleBase" id="RU368020"/>
    </source>
</evidence>
<comment type="function">
    <text evidence="8">Ferredoxins are iron-sulfur proteins that transfer electrons in a wide variety of metabolic reactions.</text>
</comment>
<dbReference type="OrthoDB" id="3215002at2"/>
<accession>A0A073AX53</accession>
<evidence type="ECO:0000256" key="4">
    <source>
        <dbReference type="ARBA" id="ARBA00022982"/>
    </source>
</evidence>
<sequence>MRIGADLERCVGAGQCVLADPSLFDQNDEDGTVVLLSDEVADDHVEAAREAVRVCPSGALSLVDDE</sequence>
<dbReference type="PANTHER" id="PTHR36923">
    <property type="entry name" value="FERREDOXIN"/>
    <property type="match status" value="1"/>
</dbReference>
<keyword evidence="5 8" id="KW-0408">Iron</keyword>
<keyword evidence="3 8" id="KW-0479">Metal-binding</keyword>
<reference evidence="9 10" key="1">
    <citation type="submission" date="2014-06" db="EMBL/GenBank/DDBJ databases">
        <title>Saccharopolyspora rectivirgula DSM-43113 Genome sequencing.</title>
        <authorList>
            <person name="Barrera C."/>
            <person name="Millon L."/>
            <person name="Rognon B."/>
            <person name="Zaugg C."/>
            <person name="Monod M."/>
        </authorList>
    </citation>
    <scope>NUCLEOTIDE SEQUENCE [LARGE SCALE GENOMIC DNA]</scope>
    <source>
        <strain evidence="9 10">DSM 43113</strain>
    </source>
</reference>
<protein>
    <recommendedName>
        <fullName evidence="8">Ferredoxin</fullName>
    </recommendedName>
</protein>
<dbReference type="PANTHER" id="PTHR36923:SF3">
    <property type="entry name" value="FERREDOXIN"/>
    <property type="match status" value="1"/>
</dbReference>
<dbReference type="Gene3D" id="3.30.70.20">
    <property type="match status" value="1"/>
</dbReference>
<dbReference type="InterPro" id="IPR001080">
    <property type="entry name" value="3Fe4S_ferredoxin"/>
</dbReference>
<evidence type="ECO:0000256" key="1">
    <source>
        <dbReference type="ARBA" id="ARBA00001927"/>
    </source>
</evidence>
<keyword evidence="2 8" id="KW-0813">Transport</keyword>
<dbReference type="SUPFAM" id="SSF54862">
    <property type="entry name" value="4Fe-4S ferredoxins"/>
    <property type="match status" value="1"/>
</dbReference>
<keyword evidence="6 8" id="KW-0411">Iron-sulfur</keyword>
<dbReference type="PRINTS" id="PR00352">
    <property type="entry name" value="3FE4SFRDOXIN"/>
</dbReference>
<dbReference type="GO" id="GO:0051538">
    <property type="term" value="F:3 iron, 4 sulfur cluster binding"/>
    <property type="evidence" value="ECO:0007669"/>
    <property type="project" value="UniProtKB-KW"/>
</dbReference>
<keyword evidence="7" id="KW-0003">3Fe-4S</keyword>
<dbReference type="RefSeq" id="WP_029720206.1">
    <property type="nucleotide sequence ID" value="NZ_JNVU01000031.1"/>
</dbReference>
<gene>
    <name evidence="9" type="ORF">GU90_13200</name>
</gene>
<dbReference type="Pfam" id="PF13459">
    <property type="entry name" value="Fer4_15"/>
    <property type="match status" value="1"/>
</dbReference>
<keyword evidence="4 8" id="KW-0249">Electron transport</keyword>
<dbReference type="GO" id="GO:0005506">
    <property type="term" value="F:iron ion binding"/>
    <property type="evidence" value="ECO:0007669"/>
    <property type="project" value="UniProtKB-UniRule"/>
</dbReference>
<evidence type="ECO:0000313" key="9">
    <source>
        <dbReference type="EMBL" id="KEI43921.1"/>
    </source>
</evidence>
<evidence type="ECO:0000256" key="7">
    <source>
        <dbReference type="ARBA" id="ARBA00023291"/>
    </source>
</evidence>
<organism evidence="9 10">
    <name type="scientific">Saccharopolyspora rectivirgula</name>
    <dbReference type="NCBI Taxonomy" id="28042"/>
    <lineage>
        <taxon>Bacteria</taxon>
        <taxon>Bacillati</taxon>
        <taxon>Actinomycetota</taxon>
        <taxon>Actinomycetes</taxon>
        <taxon>Pseudonocardiales</taxon>
        <taxon>Pseudonocardiaceae</taxon>
        <taxon>Saccharopolyspora</taxon>
    </lineage>
</organism>
<name>A0A073AX53_9PSEU</name>
<evidence type="ECO:0000256" key="2">
    <source>
        <dbReference type="ARBA" id="ARBA00022448"/>
    </source>
</evidence>
<evidence type="ECO:0000256" key="6">
    <source>
        <dbReference type="ARBA" id="ARBA00023014"/>
    </source>
</evidence>
<dbReference type="STRING" id="28042.GU90_13200"/>